<gene>
    <name evidence="1" type="ORF">EGT50_13990</name>
</gene>
<proteinExistence type="predicted"/>
<evidence type="ECO:0000313" key="2">
    <source>
        <dbReference type="Proteomes" id="UP000283479"/>
    </source>
</evidence>
<name>A0A438ARQ9_9NOCA</name>
<dbReference type="AlphaFoldDB" id="A0A438ARQ9"/>
<protein>
    <submittedName>
        <fullName evidence="1">Uncharacterized protein</fullName>
    </submittedName>
</protein>
<accession>A0A438ARQ9</accession>
<dbReference type="Proteomes" id="UP000283479">
    <property type="component" value="Unassembled WGS sequence"/>
</dbReference>
<dbReference type="EMBL" id="RKLO01000005">
    <property type="protein sequence ID" value="RVW01322.1"/>
    <property type="molecule type" value="Genomic_DNA"/>
</dbReference>
<reference evidence="1 2" key="1">
    <citation type="submission" date="2018-11" db="EMBL/GenBank/DDBJ databases">
        <title>Rhodococcus spongicola sp. nov. and Rhodococcus xishaensis sp. nov. from marine sponges.</title>
        <authorList>
            <person name="Li L."/>
            <person name="Lin H.W."/>
        </authorList>
    </citation>
    <scope>NUCLEOTIDE SEQUENCE [LARGE SCALE GENOMIC DNA]</scope>
    <source>
        <strain evidence="1 2">LHW51113</strain>
    </source>
</reference>
<organism evidence="1 2">
    <name type="scientific">Rhodococcus xishaensis</name>
    <dbReference type="NCBI Taxonomy" id="2487364"/>
    <lineage>
        <taxon>Bacteria</taxon>
        <taxon>Bacillati</taxon>
        <taxon>Actinomycetota</taxon>
        <taxon>Actinomycetes</taxon>
        <taxon>Mycobacteriales</taxon>
        <taxon>Nocardiaceae</taxon>
        <taxon>Rhodococcus</taxon>
    </lineage>
</organism>
<keyword evidence="2" id="KW-1185">Reference proteome</keyword>
<evidence type="ECO:0000313" key="1">
    <source>
        <dbReference type="EMBL" id="RVW01322.1"/>
    </source>
</evidence>
<comment type="caution">
    <text evidence="1">The sequence shown here is derived from an EMBL/GenBank/DDBJ whole genome shotgun (WGS) entry which is preliminary data.</text>
</comment>
<sequence length="72" mass="7514">MVVHETVHSMHEVSTAVSGGPSGFARCSDIAVTSSDLFAIWGHCGQGPIRAEFSAVQPNRSGVILGAVSEKF</sequence>